<organism evidence="1 2">
    <name type="scientific">Nitrospirillum amazonense</name>
    <dbReference type="NCBI Taxonomy" id="28077"/>
    <lineage>
        <taxon>Bacteria</taxon>
        <taxon>Pseudomonadati</taxon>
        <taxon>Pseudomonadota</taxon>
        <taxon>Alphaproteobacteria</taxon>
        <taxon>Rhodospirillales</taxon>
        <taxon>Azospirillaceae</taxon>
        <taxon>Nitrospirillum</taxon>
    </lineage>
</organism>
<accession>A0A560HF22</accession>
<proteinExistence type="predicted"/>
<comment type="caution">
    <text evidence="1">The sequence shown here is derived from an EMBL/GenBank/DDBJ whole genome shotgun (WGS) entry which is preliminary data.</text>
</comment>
<dbReference type="OrthoDB" id="7305379at2"/>
<dbReference type="RefSeq" id="WP_145730072.1">
    <property type="nucleotide sequence ID" value="NZ_VITR01000003.1"/>
</dbReference>
<reference evidence="1 2" key="1">
    <citation type="submission" date="2019-06" db="EMBL/GenBank/DDBJ databases">
        <title>Genomic Encyclopedia of Type Strains, Phase IV (KMG-V): Genome sequencing to study the core and pangenomes of soil and plant-associated prokaryotes.</title>
        <authorList>
            <person name="Whitman W."/>
        </authorList>
    </citation>
    <scope>NUCLEOTIDE SEQUENCE [LARGE SCALE GENOMIC DNA]</scope>
    <source>
        <strain evidence="1 2">BR 11622</strain>
    </source>
</reference>
<dbReference type="AlphaFoldDB" id="A0A560HF22"/>
<evidence type="ECO:0000313" key="1">
    <source>
        <dbReference type="EMBL" id="TWB44239.1"/>
    </source>
</evidence>
<evidence type="ECO:0000313" key="2">
    <source>
        <dbReference type="Proteomes" id="UP000315751"/>
    </source>
</evidence>
<dbReference type="EMBL" id="VITR01000003">
    <property type="protein sequence ID" value="TWB44239.1"/>
    <property type="molecule type" value="Genomic_DNA"/>
</dbReference>
<name>A0A560HF22_9PROT</name>
<gene>
    <name evidence="1" type="ORF">FBZ90_103145</name>
</gene>
<dbReference type="Proteomes" id="UP000315751">
    <property type="component" value="Unassembled WGS sequence"/>
</dbReference>
<sequence>MSRPIPHNNLIERTSVLTYTLMEQLHDVLNTPSAPDDVTLGMLMGLSMFLDDQIGPFRMTQLLQAAPDIILRTDAHVTREQIDRFLPVLRAFGDKLAALTPDHFAEATTSLS</sequence>
<protein>
    <submittedName>
        <fullName evidence="1">Uncharacterized protein</fullName>
    </submittedName>
</protein>
<keyword evidence="2" id="KW-1185">Reference proteome</keyword>